<feature type="region of interest" description="Disordered" evidence="1">
    <location>
        <begin position="24"/>
        <end position="61"/>
    </location>
</feature>
<feature type="region of interest" description="Disordered" evidence="1">
    <location>
        <begin position="194"/>
        <end position="237"/>
    </location>
</feature>
<dbReference type="Proteomes" id="UP000788993">
    <property type="component" value="Unassembled WGS sequence"/>
</dbReference>
<accession>A0A1B7SIV2</accession>
<reference evidence="3" key="1">
    <citation type="journal article" date="2021" name="Open Biol.">
        <title>Shared evolutionary footprints suggest mitochondrial oxidative damage underlies multiple complex I losses in fungi.</title>
        <authorList>
            <person name="Schikora-Tamarit M.A."/>
            <person name="Marcet-Houben M."/>
            <person name="Nosek J."/>
            <person name="Gabaldon T."/>
        </authorList>
    </citation>
    <scope>NUCLEOTIDE SEQUENCE</scope>
    <source>
        <strain evidence="3">NCAIM Y.01608</strain>
    </source>
</reference>
<proteinExistence type="predicted"/>
<evidence type="ECO:0000313" key="4">
    <source>
        <dbReference type="Proteomes" id="UP000788993"/>
    </source>
</evidence>
<feature type="compositionally biased region" description="Low complexity" evidence="1">
    <location>
        <begin position="220"/>
        <end position="230"/>
    </location>
</feature>
<comment type="caution">
    <text evidence="3">The sequence shown here is derived from an EMBL/GenBank/DDBJ whole genome shotgun (WGS) entry which is preliminary data.</text>
</comment>
<feature type="chain" id="PRO_5043758348" evidence="2">
    <location>
        <begin position="20"/>
        <end position="237"/>
    </location>
</feature>
<keyword evidence="4" id="KW-1185">Reference proteome</keyword>
<gene>
    <name evidence="3" type="ORF">OGATHE_004567</name>
</gene>
<evidence type="ECO:0000313" key="3">
    <source>
        <dbReference type="EMBL" id="KAH3662991.1"/>
    </source>
</evidence>
<evidence type="ECO:0000256" key="2">
    <source>
        <dbReference type="SAM" id="SignalP"/>
    </source>
</evidence>
<sequence>MKIQNLAASLLSLAATVWAHDSHHEAHHDDPHWPPHPGYHHNTTLSTHSKPVPSHLPKPSPIAGGSFNDTHIIFNLTVPCSLGSGGMDWFSDISDTKYYGYHFLPEHFKGYHDREGSFSEIEIDVDGSGPTRLEVIIGEKCKSPDDAIHVEIDATIVNSKPGYIGYFFLYTEEKSGSHEKISTHLITGVATAAKQTPTALPPKPTESPSHEDTTLPHGIKFTTVPTPTFKPHFKEDH</sequence>
<dbReference type="RefSeq" id="XP_018211337.1">
    <property type="nucleotide sequence ID" value="XM_018353321.1"/>
</dbReference>
<protein>
    <submittedName>
        <fullName evidence="3">Uncharacterized protein</fullName>
    </submittedName>
</protein>
<feature type="compositionally biased region" description="Basic and acidic residues" evidence="1">
    <location>
        <begin position="24"/>
        <end position="33"/>
    </location>
</feature>
<dbReference type="EMBL" id="JAEUBD010001266">
    <property type="protein sequence ID" value="KAH3662991.1"/>
    <property type="molecule type" value="Genomic_DNA"/>
</dbReference>
<keyword evidence="2" id="KW-0732">Signal</keyword>
<organism evidence="3 4">
    <name type="scientific">Ogataea polymorpha</name>
    <dbReference type="NCBI Taxonomy" id="460523"/>
    <lineage>
        <taxon>Eukaryota</taxon>
        <taxon>Fungi</taxon>
        <taxon>Dikarya</taxon>
        <taxon>Ascomycota</taxon>
        <taxon>Saccharomycotina</taxon>
        <taxon>Pichiomycetes</taxon>
        <taxon>Pichiales</taxon>
        <taxon>Pichiaceae</taxon>
        <taxon>Ogataea</taxon>
    </lineage>
</organism>
<dbReference type="OrthoDB" id="3995705at2759"/>
<name>A0A1B7SIV2_9ASCO</name>
<feature type="signal peptide" evidence="2">
    <location>
        <begin position="1"/>
        <end position="19"/>
    </location>
</feature>
<evidence type="ECO:0000256" key="1">
    <source>
        <dbReference type="SAM" id="MobiDB-lite"/>
    </source>
</evidence>
<reference evidence="3" key="2">
    <citation type="submission" date="2021-01" db="EMBL/GenBank/DDBJ databases">
        <authorList>
            <person name="Schikora-Tamarit M.A."/>
        </authorList>
    </citation>
    <scope>NUCLEOTIDE SEQUENCE</scope>
    <source>
        <strain evidence="3">NCAIM Y.01608</strain>
    </source>
</reference>
<dbReference type="AlphaFoldDB" id="A0A1B7SIV2"/>